<dbReference type="PANTHER" id="PTHR45771">
    <property type="entry name" value="HOMEOTIC PROTEIN DEFORMED"/>
    <property type="match status" value="1"/>
</dbReference>
<feature type="region of interest" description="Disordered" evidence="7">
    <location>
        <begin position="31"/>
        <end position="54"/>
    </location>
</feature>
<keyword evidence="3" id="KW-0217">Developmental protein</keyword>
<sequence>MAMSSFLINSNYVDPKFPPCEEYSHSDYLPNHSPEYYGSQRRESTFQHEAMYQP</sequence>
<accession>A0A7K5CR57</accession>
<evidence type="ECO:0000313" key="9">
    <source>
        <dbReference type="Proteomes" id="UP000525089"/>
    </source>
</evidence>
<dbReference type="GO" id="GO:0048704">
    <property type="term" value="P:embryonic skeletal system morphogenesis"/>
    <property type="evidence" value="ECO:0007669"/>
    <property type="project" value="TreeGrafter"/>
</dbReference>
<keyword evidence="6" id="KW-0539">Nucleus</keyword>
<evidence type="ECO:0000256" key="6">
    <source>
        <dbReference type="ARBA" id="ARBA00023242"/>
    </source>
</evidence>
<proteinExistence type="predicted"/>
<evidence type="ECO:0000256" key="1">
    <source>
        <dbReference type="ARBA" id="ARBA00003263"/>
    </source>
</evidence>
<evidence type="ECO:0000313" key="8">
    <source>
        <dbReference type="EMBL" id="NWS10812.1"/>
    </source>
</evidence>
<dbReference type="GO" id="GO:0000978">
    <property type="term" value="F:RNA polymerase II cis-regulatory region sequence-specific DNA binding"/>
    <property type="evidence" value="ECO:0007669"/>
    <property type="project" value="TreeGrafter"/>
</dbReference>
<organism evidence="8 9">
    <name type="scientific">Pachyramphus minor</name>
    <dbReference type="NCBI Taxonomy" id="369605"/>
    <lineage>
        <taxon>Eukaryota</taxon>
        <taxon>Metazoa</taxon>
        <taxon>Chordata</taxon>
        <taxon>Craniata</taxon>
        <taxon>Vertebrata</taxon>
        <taxon>Euteleostomi</taxon>
        <taxon>Archelosauria</taxon>
        <taxon>Archosauria</taxon>
        <taxon>Dinosauria</taxon>
        <taxon>Saurischia</taxon>
        <taxon>Theropoda</taxon>
        <taxon>Coelurosauria</taxon>
        <taxon>Aves</taxon>
        <taxon>Neognathae</taxon>
        <taxon>Neoaves</taxon>
        <taxon>Telluraves</taxon>
        <taxon>Australaves</taxon>
        <taxon>Passeriformes</taxon>
        <taxon>Tyrannidae</taxon>
        <taxon>Pachyramphus</taxon>
    </lineage>
</organism>
<feature type="non-terminal residue" evidence="8">
    <location>
        <position position="1"/>
    </location>
</feature>
<comment type="function">
    <text evidence="1">Sequence-specific transcription factor which is part of a developmental regulatory system that provides cells with specific positional identities on the anterior-posterior axis.</text>
</comment>
<dbReference type="PANTHER" id="PTHR45771:SF3">
    <property type="entry name" value="HOMEOBOX PROTEIN HOX-B4"/>
    <property type="match status" value="1"/>
</dbReference>
<name>A0A7K5CR57_9TYRA</name>
<keyword evidence="9" id="KW-1185">Reference proteome</keyword>
<dbReference type="InterPro" id="IPR050609">
    <property type="entry name" value="Antp_homeobox_Deformed_sf"/>
</dbReference>
<evidence type="ECO:0000256" key="7">
    <source>
        <dbReference type="SAM" id="MobiDB-lite"/>
    </source>
</evidence>
<evidence type="ECO:0000256" key="4">
    <source>
        <dbReference type="ARBA" id="ARBA00023125"/>
    </source>
</evidence>
<keyword evidence="5" id="KW-0371">Homeobox</keyword>
<evidence type="ECO:0000256" key="3">
    <source>
        <dbReference type="ARBA" id="ARBA00022473"/>
    </source>
</evidence>
<dbReference type="GO" id="GO:0045944">
    <property type="term" value="P:positive regulation of transcription by RNA polymerase II"/>
    <property type="evidence" value="ECO:0007669"/>
    <property type="project" value="TreeGrafter"/>
</dbReference>
<comment type="caution">
    <text evidence="8">The sequence shown here is derived from an EMBL/GenBank/DDBJ whole genome shotgun (WGS) entry which is preliminary data.</text>
</comment>
<dbReference type="GO" id="GO:0000981">
    <property type="term" value="F:DNA-binding transcription factor activity, RNA polymerase II-specific"/>
    <property type="evidence" value="ECO:0007669"/>
    <property type="project" value="TreeGrafter"/>
</dbReference>
<protein>
    <submittedName>
        <fullName evidence="8">HXB4 protein</fullName>
    </submittedName>
</protein>
<evidence type="ECO:0000256" key="2">
    <source>
        <dbReference type="ARBA" id="ARBA00004123"/>
    </source>
</evidence>
<evidence type="ECO:0000256" key="5">
    <source>
        <dbReference type="ARBA" id="ARBA00023155"/>
    </source>
</evidence>
<dbReference type="GO" id="GO:0005654">
    <property type="term" value="C:nucleoplasm"/>
    <property type="evidence" value="ECO:0007669"/>
    <property type="project" value="TreeGrafter"/>
</dbReference>
<reference evidence="8 9" key="1">
    <citation type="submission" date="2019-09" db="EMBL/GenBank/DDBJ databases">
        <title>Bird 10,000 Genomes (B10K) Project - Family phase.</title>
        <authorList>
            <person name="Zhang G."/>
        </authorList>
    </citation>
    <scope>NUCLEOTIDE SEQUENCE [LARGE SCALE GENOMIC DNA]</scope>
    <source>
        <strain evidence="8">B10K-DU-001-72</strain>
        <tissue evidence="8">Muscle</tissue>
    </source>
</reference>
<comment type="subcellular location">
    <subcellularLocation>
        <location evidence="2">Nucleus</location>
    </subcellularLocation>
</comment>
<dbReference type="AlphaFoldDB" id="A0A7K5CR57"/>
<gene>
    <name evidence="8" type="primary">Hoxb4_0</name>
    <name evidence="8" type="ORF">PACMIN_R04971</name>
</gene>
<dbReference type="Proteomes" id="UP000525089">
    <property type="component" value="Unassembled WGS sequence"/>
</dbReference>
<dbReference type="EMBL" id="VYXB01000747">
    <property type="protein sequence ID" value="NWS10812.1"/>
    <property type="molecule type" value="Genomic_DNA"/>
</dbReference>
<keyword evidence="4" id="KW-0238">DNA-binding</keyword>
<dbReference type="GO" id="GO:0009952">
    <property type="term" value="P:anterior/posterior pattern specification"/>
    <property type="evidence" value="ECO:0007669"/>
    <property type="project" value="TreeGrafter"/>
</dbReference>
<feature type="non-terminal residue" evidence="8">
    <location>
        <position position="54"/>
    </location>
</feature>